<protein>
    <recommendedName>
        <fullName evidence="3">RCC1-like domain-containing protein</fullName>
    </recommendedName>
</protein>
<dbReference type="AlphaFoldDB" id="A0A7S4K594"/>
<feature type="domain" description="RCC1-like" evidence="3">
    <location>
        <begin position="49"/>
        <end position="388"/>
    </location>
</feature>
<dbReference type="InterPro" id="IPR058923">
    <property type="entry name" value="RCC1-like_dom"/>
</dbReference>
<keyword evidence="1" id="KW-0677">Repeat</keyword>
<name>A0A7S4K594_GUITH</name>
<dbReference type="Pfam" id="PF25390">
    <property type="entry name" value="WD40_RLD"/>
    <property type="match status" value="1"/>
</dbReference>
<proteinExistence type="predicted"/>
<reference evidence="4" key="1">
    <citation type="submission" date="2021-01" db="EMBL/GenBank/DDBJ databases">
        <authorList>
            <person name="Corre E."/>
            <person name="Pelletier E."/>
            <person name="Niang G."/>
            <person name="Scheremetjew M."/>
            <person name="Finn R."/>
            <person name="Kale V."/>
            <person name="Holt S."/>
            <person name="Cochrane G."/>
            <person name="Meng A."/>
            <person name="Brown T."/>
            <person name="Cohen L."/>
        </authorList>
    </citation>
    <scope>NUCLEOTIDE SEQUENCE</scope>
    <source>
        <strain evidence="4">CCMP 2712</strain>
    </source>
</reference>
<dbReference type="PANTHER" id="PTHR22870">
    <property type="entry name" value="REGULATOR OF CHROMOSOME CONDENSATION"/>
    <property type="match status" value="1"/>
</dbReference>
<accession>A0A7S4K594</accession>
<evidence type="ECO:0000256" key="2">
    <source>
        <dbReference type="PROSITE-ProRule" id="PRU00235"/>
    </source>
</evidence>
<dbReference type="SUPFAM" id="SSF50985">
    <property type="entry name" value="RCC1/BLIP-II"/>
    <property type="match status" value="2"/>
</dbReference>
<dbReference type="EMBL" id="HBKN01012522">
    <property type="protein sequence ID" value="CAE2284426.1"/>
    <property type="molecule type" value="Transcribed_RNA"/>
</dbReference>
<evidence type="ECO:0000256" key="1">
    <source>
        <dbReference type="ARBA" id="ARBA00022737"/>
    </source>
</evidence>
<feature type="repeat" description="RCC1" evidence="2">
    <location>
        <begin position="30"/>
        <end position="70"/>
    </location>
</feature>
<dbReference type="PROSITE" id="PS00626">
    <property type="entry name" value="RCC1_2"/>
    <property type="match status" value="2"/>
</dbReference>
<dbReference type="InterPro" id="IPR000408">
    <property type="entry name" value="Reg_chr_condens"/>
</dbReference>
<dbReference type="Gene3D" id="2.130.10.30">
    <property type="entry name" value="Regulator of chromosome condensation 1/beta-lactamase-inhibitor protein II"/>
    <property type="match status" value="2"/>
</dbReference>
<gene>
    <name evidence="4" type="ORF">GTHE00462_LOCUS9741</name>
</gene>
<feature type="repeat" description="RCC1" evidence="2">
    <location>
        <begin position="71"/>
        <end position="130"/>
    </location>
</feature>
<feature type="repeat" description="RCC1" evidence="2">
    <location>
        <begin position="187"/>
        <end position="239"/>
    </location>
</feature>
<feature type="repeat" description="RCC1" evidence="2">
    <location>
        <begin position="131"/>
        <end position="186"/>
    </location>
</feature>
<feature type="repeat" description="RCC1" evidence="2">
    <location>
        <begin position="292"/>
        <end position="342"/>
    </location>
</feature>
<dbReference type="InterPro" id="IPR009091">
    <property type="entry name" value="RCC1/BLIP-II"/>
</dbReference>
<feature type="repeat" description="RCC1" evidence="2">
    <location>
        <begin position="240"/>
        <end position="291"/>
    </location>
</feature>
<dbReference type="PANTHER" id="PTHR22870:SF466">
    <property type="entry name" value="ANKYRIN REPEAT-CONTAINING PROTEIN"/>
    <property type="match status" value="1"/>
</dbReference>
<dbReference type="PRINTS" id="PR00633">
    <property type="entry name" value="RCCNDNSATION"/>
</dbReference>
<feature type="repeat" description="RCC1" evidence="2">
    <location>
        <begin position="343"/>
        <end position="392"/>
    </location>
</feature>
<organism evidence="4">
    <name type="scientific">Guillardia theta</name>
    <name type="common">Cryptophyte</name>
    <name type="synonym">Cryptomonas phi</name>
    <dbReference type="NCBI Taxonomy" id="55529"/>
    <lineage>
        <taxon>Eukaryota</taxon>
        <taxon>Cryptophyceae</taxon>
        <taxon>Pyrenomonadales</taxon>
        <taxon>Geminigeraceae</taxon>
        <taxon>Guillardia</taxon>
    </lineage>
</organism>
<evidence type="ECO:0000259" key="3">
    <source>
        <dbReference type="Pfam" id="PF25390"/>
    </source>
</evidence>
<sequence>MLKCKRLWQAKRLAGSAWSRSLHAAKAEAGDLWVWGLNDDAAECAPAHVQVGKVKSVSCGLFHWAAISEEGKLFTCGRADAGRLGRSLEDVKMTPAFRSYAQEAGEVDLHGFAAAVVAAGGLHSLVVLQGGELLAFGFGAWGQLGLGHIRGMENLDNAMTPKWVKGVKEVREASAGGAHSAAIDGDGRLYTWGRNETGRLGYVSDAFIQNVPKEVEVEGGERFKLVTASAYQTFAVSSKDELWSWGSGSNGELGLGEKKTVFTPNRVVALAGERVTAVAAGAFHAAAATANGDILVWGAGADGQLGLGEGVTSALEPTRVSGLPRMRTVACGSMHTVAVSEDGEVFCWGAQRGGQSEKGDTEVYREPHAMTALPGRVRTVSAGGTRSAAILE</sequence>
<dbReference type="InterPro" id="IPR051210">
    <property type="entry name" value="Ub_ligase/GEF_domain"/>
</dbReference>
<dbReference type="PROSITE" id="PS50012">
    <property type="entry name" value="RCC1_3"/>
    <property type="match status" value="7"/>
</dbReference>
<evidence type="ECO:0000313" key="4">
    <source>
        <dbReference type="EMBL" id="CAE2284426.1"/>
    </source>
</evidence>